<feature type="compositionally biased region" description="Polar residues" evidence="3">
    <location>
        <begin position="330"/>
        <end position="341"/>
    </location>
</feature>
<reference evidence="6" key="1">
    <citation type="submission" date="2015-05" db="EMBL/GenBank/DDBJ databases">
        <authorList>
            <person name="Wilson R.K."/>
            <person name="Warren W.C."/>
            <person name="Olafson P."/>
        </authorList>
    </citation>
    <scope>NUCLEOTIDE SEQUENCE [LARGE SCALE GENOMIC DNA]</scope>
    <source>
        <strain evidence="6">USDA</strain>
    </source>
</reference>
<feature type="compositionally biased region" description="Low complexity" evidence="3">
    <location>
        <begin position="844"/>
        <end position="880"/>
    </location>
</feature>
<keyword evidence="6" id="KW-1185">Reference proteome</keyword>
<dbReference type="InterPro" id="IPR050384">
    <property type="entry name" value="Endophilin_SH3RF"/>
</dbReference>
<dbReference type="Pfam" id="PF00018">
    <property type="entry name" value="SH3_1"/>
    <property type="match status" value="2"/>
</dbReference>
<feature type="compositionally biased region" description="Basic and acidic residues" evidence="3">
    <location>
        <begin position="493"/>
        <end position="506"/>
    </location>
</feature>
<dbReference type="EnsemblMetazoa" id="SCAU010845-RH">
    <property type="protein sequence ID" value="SCAU010845-PH"/>
    <property type="gene ID" value="SCAU010845"/>
</dbReference>
<feature type="compositionally biased region" description="Polar residues" evidence="3">
    <location>
        <begin position="826"/>
        <end position="841"/>
    </location>
</feature>
<feature type="domain" description="SH3" evidence="4">
    <location>
        <begin position="7"/>
        <end position="68"/>
    </location>
</feature>
<dbReference type="Pfam" id="PF14604">
    <property type="entry name" value="SH3_9"/>
    <property type="match status" value="1"/>
</dbReference>
<evidence type="ECO:0000256" key="3">
    <source>
        <dbReference type="SAM" id="MobiDB-lite"/>
    </source>
</evidence>
<dbReference type="OrthoDB" id="73680at2759"/>
<dbReference type="Proteomes" id="UP000095300">
    <property type="component" value="Unassembled WGS sequence"/>
</dbReference>
<evidence type="ECO:0000313" key="6">
    <source>
        <dbReference type="Proteomes" id="UP000095300"/>
    </source>
</evidence>
<dbReference type="PANTHER" id="PTHR14167">
    <property type="entry name" value="SH3 DOMAIN-CONTAINING"/>
    <property type="match status" value="1"/>
</dbReference>
<gene>
    <name evidence="5" type="primary">106085907</name>
</gene>
<evidence type="ECO:0000259" key="4">
    <source>
        <dbReference type="PROSITE" id="PS50002"/>
    </source>
</evidence>
<dbReference type="Gene3D" id="2.30.30.40">
    <property type="entry name" value="SH3 Domains"/>
    <property type="match status" value="3"/>
</dbReference>
<feature type="compositionally biased region" description="Basic and acidic residues" evidence="3">
    <location>
        <begin position="660"/>
        <end position="681"/>
    </location>
</feature>
<feature type="region of interest" description="Disordered" evidence="3">
    <location>
        <begin position="603"/>
        <end position="704"/>
    </location>
</feature>
<feature type="compositionally biased region" description="Basic residues" evidence="3">
    <location>
        <begin position="607"/>
        <end position="616"/>
    </location>
</feature>
<feature type="region of interest" description="Disordered" evidence="3">
    <location>
        <begin position="330"/>
        <end position="412"/>
    </location>
</feature>
<sequence>MVDATKCSGVTAIVEYDYTAKEPDELDLVKDAIIHSIKQMPGGWWEGTLQASGKTGMFPDNFVRVVDMSEDNSVVLRDKTSTSNRRCKVVYSYTQVNDDELSLNVGDVIEFLGEVEEGWWRGRLKNKIGVFPSNFVKVIEPSPVFASKRPPSLAKPTAASGTLLAASSSIVNTASSSTSSSSITTTTKKLNRLSFHNSKEDLLNSTTGSHSSANISANSSSSLLAGGGDDVAPSLPPKPHREFCRVEFPYAPQNEDELELKVGDIITIHSTELPDKGWWKGELRGKVGVFPDNFVKLMAPTEEFSLEKASIEMFGTRMANFFNNFFSPLNDTQQSQPQQSHRTAKISNLTAQSTTTTTSSNNLGISGTTTSTVKTLVKKSGSSSSTQSSNRKDSFGSRDSLNDILSETGLPTGNVAAQRKSLENKNLDLTNTSDVASRLALKKQQMHVQQQQQQQHQETKVITNITSSNSSSSSNTNTTTTTSTAAMSSTSSELRKSMENMDDKTKTTPPPVLNKKPTVPVKKTTTVTSITGNILSGIKQKVKSVENKLTTAASHDYADGVGSSKLSPGVVASDNSGVVMRRAATIAADSDFDRVERGSILPDMRAGRVKAPKRRPPSAAISTMGESNNNSLYVNGNGSDTTQSGDDQLKSDDNSTGEEQLAKPKPREWEKKKAPWMEELKASQVKKKTSPNVDAGASASASTGVTLADRTSKLFADDGKISNQAVSSTNLSSSSATTTTKVQSSSISSTSVMQQSMVVESSSCTNTSTISSSNLTNKTLTDAMTKSLSAKMANDAASAMNNNASSNTTTSSTSNTNLDDVRIRPNSLSIRNRSVSPSLAATRNALKTNPNTTTTTSASPAESSSSASNSHHTSISKSNNPSAMVNNHHHQHLHQMDNGTAAPKQDASNSSSKRVNDLESRVENLEMLVHSQQRTIDELVRTLREESDRNKILRAELDKYAHAGNPHDVANSTIGCSRQIQHHWPPQF</sequence>
<dbReference type="CDD" id="cd11874">
    <property type="entry name" value="SH3_CD2AP-like_2"/>
    <property type="match status" value="1"/>
</dbReference>
<dbReference type="EnsemblMetazoa" id="SCAU010845-RG">
    <property type="protein sequence ID" value="SCAU010845-PG"/>
    <property type="gene ID" value="SCAU010845"/>
</dbReference>
<dbReference type="EnsemblMetazoa" id="SCAU010845-RA">
    <property type="protein sequence ID" value="SCAU010845-PA"/>
    <property type="gene ID" value="SCAU010845"/>
</dbReference>
<feature type="region of interest" description="Disordered" evidence="3">
    <location>
        <begin position="441"/>
        <end position="518"/>
    </location>
</feature>
<dbReference type="SUPFAM" id="SSF50044">
    <property type="entry name" value="SH3-domain"/>
    <property type="match status" value="3"/>
</dbReference>
<dbReference type="PRINTS" id="PR00452">
    <property type="entry name" value="SH3DOMAIN"/>
</dbReference>
<feature type="compositionally biased region" description="Low complexity" evidence="3">
    <location>
        <begin position="446"/>
        <end position="492"/>
    </location>
</feature>
<keyword evidence="1 2" id="KW-0728">SH3 domain</keyword>
<dbReference type="SMART" id="SM00326">
    <property type="entry name" value="SH3"/>
    <property type="match status" value="3"/>
</dbReference>
<reference evidence="5" key="2">
    <citation type="submission" date="2020-05" db="UniProtKB">
        <authorList>
            <consortium name="EnsemblMetazoa"/>
        </authorList>
    </citation>
    <scope>IDENTIFICATION</scope>
    <source>
        <strain evidence="5">USDA</strain>
    </source>
</reference>
<dbReference type="KEGG" id="scac:106085907"/>
<name>A0A1I8PSY7_STOCA</name>
<dbReference type="GO" id="GO:0007015">
    <property type="term" value="P:actin filament organization"/>
    <property type="evidence" value="ECO:0007669"/>
    <property type="project" value="TreeGrafter"/>
</dbReference>
<dbReference type="GO" id="GO:0016477">
    <property type="term" value="P:cell migration"/>
    <property type="evidence" value="ECO:0007669"/>
    <property type="project" value="TreeGrafter"/>
</dbReference>
<evidence type="ECO:0000313" key="5">
    <source>
        <dbReference type="EnsemblMetazoa" id="SCAU010845-PH"/>
    </source>
</evidence>
<dbReference type="GO" id="GO:0016192">
    <property type="term" value="P:vesicle-mediated transport"/>
    <property type="evidence" value="ECO:0007669"/>
    <property type="project" value="UniProtKB-ARBA"/>
</dbReference>
<feature type="compositionally biased region" description="Polar residues" evidence="3">
    <location>
        <begin position="620"/>
        <end position="646"/>
    </location>
</feature>
<dbReference type="PROSITE" id="PS50002">
    <property type="entry name" value="SH3"/>
    <property type="match status" value="3"/>
</dbReference>
<organism evidence="5 6">
    <name type="scientific">Stomoxys calcitrans</name>
    <name type="common">Stable fly</name>
    <name type="synonym">Conops calcitrans</name>
    <dbReference type="NCBI Taxonomy" id="35570"/>
    <lineage>
        <taxon>Eukaryota</taxon>
        <taxon>Metazoa</taxon>
        <taxon>Ecdysozoa</taxon>
        <taxon>Arthropoda</taxon>
        <taxon>Hexapoda</taxon>
        <taxon>Insecta</taxon>
        <taxon>Pterygota</taxon>
        <taxon>Neoptera</taxon>
        <taxon>Endopterygota</taxon>
        <taxon>Diptera</taxon>
        <taxon>Brachycera</taxon>
        <taxon>Muscomorpha</taxon>
        <taxon>Muscoidea</taxon>
        <taxon>Muscidae</taxon>
        <taxon>Stomoxys</taxon>
    </lineage>
</organism>
<dbReference type="EnsemblMetazoa" id="SCAU010845-RF">
    <property type="protein sequence ID" value="SCAU010845-PF"/>
    <property type="gene ID" value="SCAU010845"/>
</dbReference>
<evidence type="ECO:0000256" key="2">
    <source>
        <dbReference type="PROSITE-ProRule" id="PRU00192"/>
    </source>
</evidence>
<proteinExistence type="predicted"/>
<dbReference type="CDD" id="cd11873">
    <property type="entry name" value="SH3_CD2AP-like_1"/>
    <property type="match status" value="1"/>
</dbReference>
<feature type="compositionally biased region" description="Low complexity" evidence="3">
    <location>
        <begin position="346"/>
        <end position="389"/>
    </location>
</feature>
<dbReference type="FunFam" id="2.30.30.40:FF:000072">
    <property type="entry name" value="Unconventional Myosin IB"/>
    <property type="match status" value="1"/>
</dbReference>
<feature type="compositionally biased region" description="Low complexity" evidence="3">
    <location>
        <begin position="800"/>
        <end position="817"/>
    </location>
</feature>
<dbReference type="VEuPathDB" id="VectorBase:SCAU010845"/>
<dbReference type="InterPro" id="IPR036028">
    <property type="entry name" value="SH3-like_dom_sf"/>
</dbReference>
<feature type="domain" description="SH3" evidence="4">
    <location>
        <begin position="82"/>
        <end position="141"/>
    </location>
</feature>
<dbReference type="PANTHER" id="PTHR14167:SF92">
    <property type="entry name" value="CIN85 AND CD2AP RELATED, ISOFORM J"/>
    <property type="match status" value="1"/>
</dbReference>
<protein>
    <recommendedName>
        <fullName evidence="4">SH3 domain-containing protein</fullName>
    </recommendedName>
</protein>
<dbReference type="AlphaFoldDB" id="A0A1I8PSY7"/>
<dbReference type="InterPro" id="IPR001452">
    <property type="entry name" value="SH3_domain"/>
</dbReference>
<evidence type="ECO:0000256" key="1">
    <source>
        <dbReference type="ARBA" id="ARBA00022443"/>
    </source>
</evidence>
<dbReference type="CDD" id="cd11875">
    <property type="entry name" value="SH3_CD2AP-like_3"/>
    <property type="match status" value="1"/>
</dbReference>
<dbReference type="EnsemblMetazoa" id="SCAU010845-RI">
    <property type="protein sequence ID" value="SCAU010845-PI"/>
    <property type="gene ID" value="SCAU010845"/>
</dbReference>
<feature type="compositionally biased region" description="Polar residues" evidence="3">
    <location>
        <begin position="397"/>
        <end position="411"/>
    </location>
</feature>
<feature type="region of interest" description="Disordered" evidence="3">
    <location>
        <begin position="800"/>
        <end position="918"/>
    </location>
</feature>
<accession>A0A1I8PSY7</accession>
<feature type="domain" description="SH3" evidence="4">
    <location>
        <begin position="239"/>
        <end position="300"/>
    </location>
</feature>
<dbReference type="STRING" id="35570.A0A1I8PSY7"/>